<gene>
    <name evidence="1" type="ORF">M0R45_021100</name>
</gene>
<name>A0AAW1XAG6_RUBAR</name>
<evidence type="ECO:0000313" key="1">
    <source>
        <dbReference type="EMBL" id="KAK9933931.1"/>
    </source>
</evidence>
<accession>A0AAW1XAG6</accession>
<organism evidence="1 2">
    <name type="scientific">Rubus argutus</name>
    <name type="common">Southern blackberry</name>
    <dbReference type="NCBI Taxonomy" id="59490"/>
    <lineage>
        <taxon>Eukaryota</taxon>
        <taxon>Viridiplantae</taxon>
        <taxon>Streptophyta</taxon>
        <taxon>Embryophyta</taxon>
        <taxon>Tracheophyta</taxon>
        <taxon>Spermatophyta</taxon>
        <taxon>Magnoliopsida</taxon>
        <taxon>eudicotyledons</taxon>
        <taxon>Gunneridae</taxon>
        <taxon>Pentapetalae</taxon>
        <taxon>rosids</taxon>
        <taxon>fabids</taxon>
        <taxon>Rosales</taxon>
        <taxon>Rosaceae</taxon>
        <taxon>Rosoideae</taxon>
        <taxon>Rosoideae incertae sedis</taxon>
        <taxon>Rubus</taxon>
    </lineage>
</organism>
<dbReference type="Proteomes" id="UP001457282">
    <property type="component" value="Unassembled WGS sequence"/>
</dbReference>
<sequence length="113" mass="12204">MVQGLQVAIALSHTVEYGEQDCWFGPLRFRASDDGMAVILSACTPVNGDIMTCLTALLALVPCESFLGSSGLPTPRVPHCQGVRKAGKWLLRLPPLRFQGICVNVSGLPMMEF</sequence>
<dbReference type="AlphaFoldDB" id="A0AAW1XAG6"/>
<keyword evidence="2" id="KW-1185">Reference proteome</keyword>
<dbReference type="EMBL" id="JBEDUW010000004">
    <property type="protein sequence ID" value="KAK9933931.1"/>
    <property type="molecule type" value="Genomic_DNA"/>
</dbReference>
<evidence type="ECO:0000313" key="2">
    <source>
        <dbReference type="Proteomes" id="UP001457282"/>
    </source>
</evidence>
<comment type="caution">
    <text evidence="1">The sequence shown here is derived from an EMBL/GenBank/DDBJ whole genome shotgun (WGS) entry which is preliminary data.</text>
</comment>
<reference evidence="1 2" key="1">
    <citation type="journal article" date="2023" name="G3 (Bethesda)">
        <title>A chromosome-length genome assembly and annotation of blackberry (Rubus argutus, cv. 'Hillquist').</title>
        <authorList>
            <person name="Bruna T."/>
            <person name="Aryal R."/>
            <person name="Dudchenko O."/>
            <person name="Sargent D.J."/>
            <person name="Mead D."/>
            <person name="Buti M."/>
            <person name="Cavallini A."/>
            <person name="Hytonen T."/>
            <person name="Andres J."/>
            <person name="Pham M."/>
            <person name="Weisz D."/>
            <person name="Mascagni F."/>
            <person name="Usai G."/>
            <person name="Natali L."/>
            <person name="Bassil N."/>
            <person name="Fernandez G.E."/>
            <person name="Lomsadze A."/>
            <person name="Armour M."/>
            <person name="Olukolu B."/>
            <person name="Poorten T."/>
            <person name="Britton C."/>
            <person name="Davik J."/>
            <person name="Ashrafi H."/>
            <person name="Aiden E.L."/>
            <person name="Borodovsky M."/>
            <person name="Worthington M."/>
        </authorList>
    </citation>
    <scope>NUCLEOTIDE SEQUENCE [LARGE SCALE GENOMIC DNA]</scope>
    <source>
        <strain evidence="1">PI 553951</strain>
    </source>
</reference>
<protein>
    <submittedName>
        <fullName evidence="1">Uncharacterized protein</fullName>
    </submittedName>
</protein>
<proteinExistence type="predicted"/>